<organism evidence="1 2">
    <name type="scientific">Nocardioides guangzhouensis</name>
    <dbReference type="NCBI Taxonomy" id="2497878"/>
    <lineage>
        <taxon>Bacteria</taxon>
        <taxon>Bacillati</taxon>
        <taxon>Actinomycetota</taxon>
        <taxon>Actinomycetes</taxon>
        <taxon>Propionibacteriales</taxon>
        <taxon>Nocardioidaceae</taxon>
        <taxon>Nocardioides</taxon>
    </lineage>
</organism>
<gene>
    <name evidence="1" type="ORF">EKO23_08225</name>
</gene>
<proteinExistence type="predicted"/>
<reference evidence="1 2" key="1">
    <citation type="submission" date="2019-01" db="EMBL/GenBank/DDBJ databases">
        <title>Nocardioides guangzhouensis sp. nov., an actinobacterium isolated from soil.</title>
        <authorList>
            <person name="Fu Y."/>
            <person name="Cai Y."/>
            <person name="Lin Z."/>
            <person name="Chen P."/>
        </authorList>
    </citation>
    <scope>NUCLEOTIDE SEQUENCE [LARGE SCALE GENOMIC DNA]</scope>
    <source>
        <strain evidence="1 2">130</strain>
    </source>
</reference>
<dbReference type="AlphaFoldDB" id="A0A4Q4ZEW3"/>
<keyword evidence="2" id="KW-1185">Reference proteome</keyword>
<name>A0A4Q4ZEW3_9ACTN</name>
<accession>A0A4Q4ZEW3</accession>
<sequence>MSDLEFDPEVIGPLPAGLRERQADLAAATTLPSPDTGASTAATADAVRGLSGQALGLSGRLGDLADAVDASLTTYADSDGVVERSFAWTPGWFG</sequence>
<comment type="caution">
    <text evidence="1">The sequence shown here is derived from an EMBL/GenBank/DDBJ whole genome shotgun (WGS) entry which is preliminary data.</text>
</comment>
<evidence type="ECO:0000313" key="2">
    <source>
        <dbReference type="Proteomes" id="UP000295198"/>
    </source>
</evidence>
<dbReference type="RefSeq" id="WP_134716090.1">
    <property type="nucleotide sequence ID" value="NZ_SDKM01000010.1"/>
</dbReference>
<protein>
    <submittedName>
        <fullName evidence="1">Uncharacterized protein</fullName>
    </submittedName>
</protein>
<dbReference type="EMBL" id="SDKM01000010">
    <property type="protein sequence ID" value="RYP86652.1"/>
    <property type="molecule type" value="Genomic_DNA"/>
</dbReference>
<evidence type="ECO:0000313" key="1">
    <source>
        <dbReference type="EMBL" id="RYP86652.1"/>
    </source>
</evidence>
<dbReference type="Proteomes" id="UP000295198">
    <property type="component" value="Unassembled WGS sequence"/>
</dbReference>